<keyword evidence="3" id="KW-1185">Reference proteome</keyword>
<keyword evidence="1" id="KW-0812">Transmembrane</keyword>
<dbReference type="AlphaFoldDB" id="A0A4Y2VWC3"/>
<accession>A0A4Y2VWC3</accession>
<evidence type="ECO:0000256" key="1">
    <source>
        <dbReference type="SAM" id="Phobius"/>
    </source>
</evidence>
<name>A0A4Y2VWC3_ARAVE</name>
<protein>
    <submittedName>
        <fullName evidence="2">Uncharacterized protein</fullName>
    </submittedName>
</protein>
<evidence type="ECO:0000313" key="2">
    <source>
        <dbReference type="EMBL" id="GBO28077.1"/>
    </source>
</evidence>
<dbReference type="EMBL" id="BGPR01051091">
    <property type="protein sequence ID" value="GBO28077.1"/>
    <property type="molecule type" value="Genomic_DNA"/>
</dbReference>
<gene>
    <name evidence="2" type="ORF">AVEN_267248_1</name>
</gene>
<comment type="caution">
    <text evidence="2">The sequence shown here is derived from an EMBL/GenBank/DDBJ whole genome shotgun (WGS) entry which is preliminary data.</text>
</comment>
<organism evidence="2 3">
    <name type="scientific">Araneus ventricosus</name>
    <name type="common">Orbweaver spider</name>
    <name type="synonym">Epeira ventricosa</name>
    <dbReference type="NCBI Taxonomy" id="182803"/>
    <lineage>
        <taxon>Eukaryota</taxon>
        <taxon>Metazoa</taxon>
        <taxon>Ecdysozoa</taxon>
        <taxon>Arthropoda</taxon>
        <taxon>Chelicerata</taxon>
        <taxon>Arachnida</taxon>
        <taxon>Araneae</taxon>
        <taxon>Araneomorphae</taxon>
        <taxon>Entelegynae</taxon>
        <taxon>Araneoidea</taxon>
        <taxon>Araneidae</taxon>
        <taxon>Araneus</taxon>
    </lineage>
</organism>
<proteinExistence type="predicted"/>
<reference evidence="2 3" key="1">
    <citation type="journal article" date="2019" name="Sci. Rep.">
        <title>Orb-weaving spider Araneus ventricosus genome elucidates the spidroin gene catalogue.</title>
        <authorList>
            <person name="Kono N."/>
            <person name="Nakamura H."/>
            <person name="Ohtoshi R."/>
            <person name="Moran D.A.P."/>
            <person name="Shinohara A."/>
            <person name="Yoshida Y."/>
            <person name="Fujiwara M."/>
            <person name="Mori M."/>
            <person name="Tomita M."/>
            <person name="Arakawa K."/>
        </authorList>
    </citation>
    <scope>NUCLEOTIDE SEQUENCE [LARGE SCALE GENOMIC DNA]</scope>
</reference>
<keyword evidence="1" id="KW-0472">Membrane</keyword>
<feature type="transmembrane region" description="Helical" evidence="1">
    <location>
        <begin position="93"/>
        <end position="113"/>
    </location>
</feature>
<sequence length="139" mass="16006">MLTNLYVLDLPEFEKHNFGIMSVCEHDNSKTVRPRGTKFDTSYEGFHPHVPIHLRQLPDLAKVPSPEPELADRSFTIIFIIQQLSITSRFTVFLLPDCTLIWILSFVSILNLLKHLLRVEERSCCCSVPPSYVLRAVPR</sequence>
<dbReference type="OrthoDB" id="1046782at2759"/>
<dbReference type="Proteomes" id="UP000499080">
    <property type="component" value="Unassembled WGS sequence"/>
</dbReference>
<evidence type="ECO:0000313" key="3">
    <source>
        <dbReference type="Proteomes" id="UP000499080"/>
    </source>
</evidence>
<keyword evidence="1" id="KW-1133">Transmembrane helix</keyword>